<sequence>MTDYDFLLIGAGILGLSTARELQQRYPGSRVCVIEKEQVPAYHQTGHNSGVIHAGVYYTPGSLKAQFCFEGNRAIKSFCLEHDIEFNECGKLLVATNPTEVERMQVLIERSKQNGLTIEVLDHNQLAEAEPNISGLRAIRVPSTGIVSYTAICHRLAELIKLDGGEILYGSAVHALTESENNVVVCCNDRRLSARKLIACGGVMADRLVRLLGGEPDFQIVPFRGDYYRLAAHHNQIIRHLIYPIPDPALPFLGVHLTRMIDGSVTVGPNAVVNFSREGYSRFAFTFTDAIEMFRFPGFRRVVWKNLSAAMQELKKGLWKPSYLKEVQKYSPSVQLGDLQPYPPGIRAQAVSTDGQLIDDFLFHHTGNSLIVCNAPSPAATSCFPIARHIVDQLSDQKE</sequence>
<dbReference type="PANTHER" id="PTHR43104">
    <property type="entry name" value="L-2-HYDROXYGLUTARATE DEHYDROGENASE, MITOCHONDRIAL"/>
    <property type="match status" value="1"/>
</dbReference>
<proteinExistence type="inferred from homology"/>
<dbReference type="Gene3D" id="3.30.9.10">
    <property type="entry name" value="D-Amino Acid Oxidase, subunit A, domain 2"/>
    <property type="match status" value="1"/>
</dbReference>
<dbReference type="GO" id="GO:0047545">
    <property type="term" value="F:(S)-2-hydroxyglutarate dehydrogenase activity"/>
    <property type="evidence" value="ECO:0007669"/>
    <property type="project" value="TreeGrafter"/>
</dbReference>
<keyword evidence="3" id="KW-0274">FAD</keyword>
<dbReference type="GO" id="GO:0003973">
    <property type="term" value="F:(S)-2-hydroxy-acid oxidase activity"/>
    <property type="evidence" value="ECO:0007669"/>
    <property type="project" value="UniProtKB-EC"/>
</dbReference>
<evidence type="ECO:0000313" key="7">
    <source>
        <dbReference type="EMBL" id="CUS54616.1"/>
    </source>
</evidence>
<protein>
    <submittedName>
        <fullName evidence="7">L-2-hydroxyglutarate oxidase</fullName>
        <ecNumber evidence="7">1.1.3.15</ecNumber>
    </submittedName>
</protein>
<feature type="domain" description="FAD dependent oxidoreductase" evidence="6">
    <location>
        <begin position="5"/>
        <end position="392"/>
    </location>
</feature>
<keyword evidence="2" id="KW-0285">Flavoprotein</keyword>
<dbReference type="AlphaFoldDB" id="A0A160TTM4"/>
<evidence type="ECO:0000256" key="5">
    <source>
        <dbReference type="ARBA" id="ARBA00037941"/>
    </source>
</evidence>
<evidence type="ECO:0000256" key="4">
    <source>
        <dbReference type="ARBA" id="ARBA00023002"/>
    </source>
</evidence>
<dbReference type="InterPro" id="IPR036188">
    <property type="entry name" value="FAD/NAD-bd_sf"/>
</dbReference>
<keyword evidence="4 7" id="KW-0560">Oxidoreductase</keyword>
<accession>A0A160TTM4</accession>
<organism evidence="7">
    <name type="scientific">hydrothermal vent metagenome</name>
    <dbReference type="NCBI Taxonomy" id="652676"/>
    <lineage>
        <taxon>unclassified sequences</taxon>
        <taxon>metagenomes</taxon>
        <taxon>ecological metagenomes</taxon>
    </lineage>
</organism>
<dbReference type="NCBIfam" id="NF008726">
    <property type="entry name" value="PRK11728.1"/>
    <property type="match status" value="1"/>
</dbReference>
<dbReference type="Pfam" id="PF01266">
    <property type="entry name" value="DAO"/>
    <property type="match status" value="1"/>
</dbReference>
<dbReference type="EC" id="1.1.3.15" evidence="7"/>
<comment type="cofactor">
    <cofactor evidence="1">
        <name>FAD</name>
        <dbReference type="ChEBI" id="CHEBI:57692"/>
    </cofactor>
</comment>
<comment type="similarity">
    <text evidence="5">Belongs to the L2HGDH family.</text>
</comment>
<dbReference type="InterPro" id="IPR006076">
    <property type="entry name" value="FAD-dep_OxRdtase"/>
</dbReference>
<evidence type="ECO:0000259" key="6">
    <source>
        <dbReference type="Pfam" id="PF01266"/>
    </source>
</evidence>
<evidence type="ECO:0000256" key="1">
    <source>
        <dbReference type="ARBA" id="ARBA00001974"/>
    </source>
</evidence>
<dbReference type="EMBL" id="CZRL01000104">
    <property type="protein sequence ID" value="CUS54616.1"/>
    <property type="molecule type" value="Genomic_DNA"/>
</dbReference>
<name>A0A160TTM4_9ZZZZ</name>
<evidence type="ECO:0000256" key="3">
    <source>
        <dbReference type="ARBA" id="ARBA00022827"/>
    </source>
</evidence>
<dbReference type="SUPFAM" id="SSF51905">
    <property type="entry name" value="FAD/NAD(P)-binding domain"/>
    <property type="match status" value="1"/>
</dbReference>
<gene>
    <name evidence="7" type="ORF">MGWOODY_XGa879</name>
</gene>
<dbReference type="Gene3D" id="3.50.50.60">
    <property type="entry name" value="FAD/NAD(P)-binding domain"/>
    <property type="match status" value="1"/>
</dbReference>
<reference evidence="7" key="1">
    <citation type="submission" date="2015-10" db="EMBL/GenBank/DDBJ databases">
        <authorList>
            <person name="Gilbert D.G."/>
        </authorList>
    </citation>
    <scope>NUCLEOTIDE SEQUENCE</scope>
</reference>
<dbReference type="GO" id="GO:0005737">
    <property type="term" value="C:cytoplasm"/>
    <property type="evidence" value="ECO:0007669"/>
    <property type="project" value="TreeGrafter"/>
</dbReference>
<evidence type="ECO:0000256" key="2">
    <source>
        <dbReference type="ARBA" id="ARBA00022630"/>
    </source>
</evidence>
<dbReference type="PANTHER" id="PTHR43104:SF2">
    <property type="entry name" value="L-2-HYDROXYGLUTARATE DEHYDROGENASE, MITOCHONDRIAL"/>
    <property type="match status" value="1"/>
</dbReference>